<evidence type="ECO:0000313" key="6">
    <source>
        <dbReference type="EMBL" id="CAD6184451.1"/>
    </source>
</evidence>
<dbReference type="InterPro" id="IPR036563">
    <property type="entry name" value="MoaE_sf"/>
</dbReference>
<evidence type="ECO:0000256" key="1">
    <source>
        <dbReference type="ARBA" id="ARBA00022490"/>
    </source>
</evidence>
<feature type="region of interest" description="Disordered" evidence="5">
    <location>
        <begin position="414"/>
        <end position="444"/>
    </location>
</feature>
<sequence length="470" mass="53362">MSLKPPEAPSGKSSFSSLCGFSTAEVRETVFFPEVAIDALSVIGNIDELVEPETSFVESLSSKDLRLVVGREEFVMPENGGSVLAIAGCTNSGKTTVAEMLVKMFLAEKATVALIHQDNFYYGFEQVEKVSPLRKMVDKIFHGRTDSRAQGSFYYSYDEKESVDKNALINAIAEACCSHDYVIVEGNMLTEWDDLVEMCDRVIFLSMNQETCRRRRLGRTYDPPDVDGYFDDVAWPAYQRHLQRALALARDDKRISFFDVSSDCDKVTEEALIEMIQAFSNDVIRIGFDALDVNEVMKLINTPSCGATSIFVGTTRDTFQDRLVQRLDYESYDEMAYKELRKLCDEVHAEFPSVERVVIFHRIGEVPVSEISVIVATASPHRKEAIRACEFGIDELKRRVPIWKKEVYEDGGCSWKENGESDPQSRRHGQTSTEERDFAAANSRRDARREVFLIRHFMRQLNLKSPAKEK</sequence>
<evidence type="ECO:0000256" key="5">
    <source>
        <dbReference type="SAM" id="MobiDB-lite"/>
    </source>
</evidence>
<evidence type="ECO:0000256" key="2">
    <source>
        <dbReference type="ARBA" id="ARBA00022679"/>
    </source>
</evidence>
<dbReference type="SUPFAM" id="SSF52540">
    <property type="entry name" value="P-loop containing nucleoside triphosphate hydrolases"/>
    <property type="match status" value="1"/>
</dbReference>
<dbReference type="InterPro" id="IPR027417">
    <property type="entry name" value="P-loop_NTPase"/>
</dbReference>
<evidence type="ECO:0000313" key="7">
    <source>
        <dbReference type="Proteomes" id="UP000835052"/>
    </source>
</evidence>
<dbReference type="Gene3D" id="3.40.50.300">
    <property type="entry name" value="P-loop containing nucleotide triphosphate hydrolases"/>
    <property type="match status" value="1"/>
</dbReference>
<dbReference type="InterPro" id="IPR028888">
    <property type="entry name" value="MOCS2B_euk"/>
</dbReference>
<dbReference type="OrthoDB" id="5531344at2759"/>
<organism evidence="6 7">
    <name type="scientific">Caenorhabditis auriculariae</name>
    <dbReference type="NCBI Taxonomy" id="2777116"/>
    <lineage>
        <taxon>Eukaryota</taxon>
        <taxon>Metazoa</taxon>
        <taxon>Ecdysozoa</taxon>
        <taxon>Nematoda</taxon>
        <taxon>Chromadorea</taxon>
        <taxon>Rhabditida</taxon>
        <taxon>Rhabditina</taxon>
        <taxon>Rhabditomorpha</taxon>
        <taxon>Rhabditoidea</taxon>
        <taxon>Rhabditidae</taxon>
        <taxon>Peloderinae</taxon>
        <taxon>Caenorhabditis</taxon>
    </lineage>
</organism>
<feature type="binding site" evidence="4">
    <location>
        <begin position="404"/>
        <end position="406"/>
    </location>
    <ligand>
        <name>substrate</name>
    </ligand>
</feature>
<comment type="subcellular location">
    <subcellularLocation>
        <location evidence="4">Cytoplasm</location>
    </subcellularLocation>
</comment>
<comment type="similarity">
    <text evidence="4">Belongs to the MoaE family. MOCS2B subfamily.</text>
</comment>
<reference evidence="6" key="1">
    <citation type="submission" date="2020-10" db="EMBL/GenBank/DDBJ databases">
        <authorList>
            <person name="Kikuchi T."/>
        </authorList>
    </citation>
    <scope>NUCLEOTIDE SEQUENCE</scope>
    <source>
        <strain evidence="6">NKZ352</strain>
    </source>
</reference>
<keyword evidence="2 4" id="KW-0808">Transferase</keyword>
<feature type="binding site" evidence="4">
    <location>
        <position position="397"/>
    </location>
    <ligand>
        <name>substrate</name>
    </ligand>
</feature>
<dbReference type="EC" id="2.8.1.12" evidence="4"/>
<dbReference type="Gene3D" id="3.90.1170.40">
    <property type="entry name" value="Molybdopterin biosynthesis MoaE subunit"/>
    <property type="match status" value="1"/>
</dbReference>
<dbReference type="InterPro" id="IPR003448">
    <property type="entry name" value="Mopterin_biosynth_MoaE"/>
</dbReference>
<dbReference type="GO" id="GO:0006777">
    <property type="term" value="P:Mo-molybdopterin cofactor biosynthetic process"/>
    <property type="evidence" value="ECO:0007669"/>
    <property type="project" value="UniProtKB-UniRule"/>
</dbReference>
<dbReference type="HAMAP" id="MF_03052">
    <property type="entry name" value="MOC2B"/>
    <property type="match status" value="1"/>
</dbReference>
<evidence type="ECO:0000256" key="3">
    <source>
        <dbReference type="ARBA" id="ARBA00023150"/>
    </source>
</evidence>
<feature type="binding site" evidence="4">
    <location>
        <begin position="381"/>
        <end position="382"/>
    </location>
    <ligand>
        <name>substrate</name>
    </ligand>
</feature>
<dbReference type="GO" id="GO:0030366">
    <property type="term" value="F:molybdopterin synthase activity"/>
    <property type="evidence" value="ECO:0007669"/>
    <property type="project" value="UniProtKB-UniRule"/>
</dbReference>
<name>A0A8S1GNL0_9PELO</name>
<dbReference type="GO" id="GO:1990140">
    <property type="term" value="C:molybdopterin synthase complex"/>
    <property type="evidence" value="ECO:0007669"/>
    <property type="project" value="UniProtKB-UniRule"/>
</dbReference>
<dbReference type="CDD" id="cd00756">
    <property type="entry name" value="MoaE"/>
    <property type="match status" value="1"/>
</dbReference>
<dbReference type="PANTHER" id="PTHR23404">
    <property type="entry name" value="MOLYBDOPTERIN SYNTHASE RELATED"/>
    <property type="match status" value="1"/>
</dbReference>
<dbReference type="Proteomes" id="UP000835052">
    <property type="component" value="Unassembled WGS sequence"/>
</dbReference>
<dbReference type="EMBL" id="CAJGYM010000001">
    <property type="protein sequence ID" value="CAD6184451.1"/>
    <property type="molecule type" value="Genomic_DNA"/>
</dbReference>
<comment type="subunit">
    <text evidence="4">Heterotetramer; composed of 2 small (MOCS2A) and 2 large (MOCS2B) subunits.</text>
</comment>
<keyword evidence="1 4" id="KW-0963">Cytoplasm</keyword>
<dbReference type="Pfam" id="PF02391">
    <property type="entry name" value="MoaE"/>
    <property type="match status" value="1"/>
</dbReference>
<feature type="compositionally biased region" description="Basic and acidic residues" evidence="5">
    <location>
        <begin position="433"/>
        <end position="444"/>
    </location>
</feature>
<dbReference type="FunFam" id="3.90.1170.40:FF:000002">
    <property type="entry name" value="Molybdopterin synthase catalytic subunit"/>
    <property type="match status" value="1"/>
</dbReference>
<dbReference type="AlphaFoldDB" id="A0A8S1GNL0"/>
<gene>
    <name evidence="6" type="ORF">CAUJ_LOCUS370</name>
</gene>
<keyword evidence="7" id="KW-1185">Reference proteome</keyword>
<comment type="function">
    <text evidence="4">Catalytic subunit of the molybdopterin synthase complex, a complex that catalyzes the conversion of precursor Z into molybdopterin. Acts by mediating the incorporation of 2 sulfur atoms from thiocarboxylated MOCS2A into precursor Z to generate a dithiolene group.</text>
</comment>
<evidence type="ECO:0000256" key="4">
    <source>
        <dbReference type="HAMAP-Rule" id="MF_03052"/>
    </source>
</evidence>
<accession>A0A8S1GNL0</accession>
<dbReference type="SUPFAM" id="SSF54690">
    <property type="entry name" value="Molybdopterin synthase subunit MoaE"/>
    <property type="match status" value="1"/>
</dbReference>
<keyword evidence="3 4" id="KW-0501">Molybdenum cofactor biosynthesis</keyword>
<comment type="pathway">
    <text evidence="4">Cofactor biosynthesis; molybdopterin biosynthesis.</text>
</comment>
<protein>
    <recommendedName>
        <fullName evidence="4">Molybdopterin synthase catalytic subunit</fullName>
        <ecNumber evidence="4">2.8.1.12</ecNumber>
    </recommendedName>
    <alternativeName>
        <fullName evidence="4">Molybdenum cofactor synthesis protein 2 large subunit</fullName>
    </alternativeName>
    <alternativeName>
        <fullName evidence="4">Molybdenum cofactor synthesis protein 2B</fullName>
        <shortName evidence="4">MOCS2B</shortName>
    </alternativeName>
</protein>
<proteinExistence type="inferred from homology"/>
<comment type="caution">
    <text evidence="6">The sequence shown here is derived from an EMBL/GenBank/DDBJ whole genome shotgun (WGS) entry which is preliminary data.</text>
</comment>
<comment type="catalytic activity">
    <reaction evidence="4">
        <text>2 [molybdopterin-synthase sulfur-carrier protein]-C-terminal-Gly-aminoethanethioate + cyclic pyranopterin phosphate + H2O = molybdopterin + 2 [molybdopterin-synthase sulfur-carrier protein]-C-terminal Gly-Gly + 2 H(+)</text>
        <dbReference type="Rhea" id="RHEA:26333"/>
        <dbReference type="Rhea" id="RHEA-COMP:12202"/>
        <dbReference type="Rhea" id="RHEA-COMP:19907"/>
        <dbReference type="ChEBI" id="CHEBI:15377"/>
        <dbReference type="ChEBI" id="CHEBI:15378"/>
        <dbReference type="ChEBI" id="CHEBI:58698"/>
        <dbReference type="ChEBI" id="CHEBI:59648"/>
        <dbReference type="ChEBI" id="CHEBI:90778"/>
        <dbReference type="ChEBI" id="CHEBI:232372"/>
        <dbReference type="EC" id="2.8.1.12"/>
    </reaction>
</comment>